<keyword evidence="2 5" id="KW-0067">ATP-binding</keyword>
<reference evidence="5" key="1">
    <citation type="submission" date="2019-09" db="EMBL/GenBank/DDBJ databases">
        <title>Characterisation of the sponge microbiome using genome-centric metagenomics.</title>
        <authorList>
            <person name="Engelberts J.P."/>
            <person name="Robbins S.J."/>
            <person name="De Goeij J.M."/>
            <person name="Aranda M."/>
            <person name="Bell S.C."/>
            <person name="Webster N.S."/>
        </authorList>
    </citation>
    <scope>NUCLEOTIDE SEQUENCE</scope>
    <source>
        <strain evidence="5">SB0664_bin_43</strain>
    </source>
</reference>
<feature type="non-terminal residue" evidence="5">
    <location>
        <position position="1"/>
    </location>
</feature>
<dbReference type="GO" id="GO:0003677">
    <property type="term" value="F:DNA binding"/>
    <property type="evidence" value="ECO:0007669"/>
    <property type="project" value="InterPro"/>
</dbReference>
<dbReference type="InterPro" id="IPR037118">
    <property type="entry name" value="Val-tRNA_synth_C_sf"/>
</dbReference>
<dbReference type="GO" id="GO:0016887">
    <property type="term" value="F:ATP hydrolysis activity"/>
    <property type="evidence" value="ECO:0007669"/>
    <property type="project" value="InterPro"/>
</dbReference>
<dbReference type="InterPro" id="IPR027417">
    <property type="entry name" value="P-loop_NTPase"/>
</dbReference>
<dbReference type="InterPro" id="IPR003439">
    <property type="entry name" value="ABC_transporter-like_ATP-bd"/>
</dbReference>
<dbReference type="SMART" id="SM00382">
    <property type="entry name" value="AAA"/>
    <property type="match status" value="1"/>
</dbReference>
<dbReference type="GO" id="GO:0005524">
    <property type="term" value="F:ATP binding"/>
    <property type="evidence" value="ECO:0007669"/>
    <property type="project" value="UniProtKB-KW"/>
</dbReference>
<proteinExistence type="predicted"/>
<dbReference type="PROSITE" id="PS50893">
    <property type="entry name" value="ABC_TRANSPORTER_2"/>
    <property type="match status" value="1"/>
</dbReference>
<comment type="caution">
    <text evidence="5">The sequence shown here is derived from an EMBL/GenBank/DDBJ whole genome shotgun (WGS) entry which is preliminary data.</text>
</comment>
<feature type="region of interest" description="Disordered" evidence="3">
    <location>
        <begin position="213"/>
        <end position="237"/>
    </location>
</feature>
<dbReference type="PROSITE" id="PS00211">
    <property type="entry name" value="ABC_TRANSPORTER_1"/>
    <property type="match status" value="1"/>
</dbReference>
<dbReference type="InterPro" id="IPR051309">
    <property type="entry name" value="ABCF_ATPase"/>
</dbReference>
<dbReference type="PANTHER" id="PTHR42855:SF1">
    <property type="entry name" value="ABC TRANSPORTER DOMAIN-CONTAINING PROTEIN"/>
    <property type="match status" value="1"/>
</dbReference>
<evidence type="ECO:0000256" key="2">
    <source>
        <dbReference type="ARBA" id="ARBA00022840"/>
    </source>
</evidence>
<accession>A0A6B0XZP0</accession>
<dbReference type="Pfam" id="PF00005">
    <property type="entry name" value="ABC_tran"/>
    <property type="match status" value="1"/>
</dbReference>
<dbReference type="PANTHER" id="PTHR42855">
    <property type="entry name" value="ABC TRANSPORTER ATP-BINDING SUBUNIT"/>
    <property type="match status" value="1"/>
</dbReference>
<evidence type="ECO:0000256" key="1">
    <source>
        <dbReference type="ARBA" id="ARBA00022741"/>
    </source>
</evidence>
<sequence>HGRCLSREFSLRGKRGDRVALVGPNGVGKTAMTELLSGRTAPDEGRVDLGTNVELAVFDQHRAELDPEATLWESLTGDKAMRLPGRSDQVMVRGQPRHVVTYLKDFLFDETQARAPVRSLSGGERARLLLARIMAKPANLLVLDEPTNDLDMETLDLLRNLLIGSDATVLIVSHDRDFVERVATRTLAFEGDGRITVHAGGWLDFPCPDRATARASARSPSAKERRSHKRRESKLAKTPALSFTETHRLDELPGIIARLEAEIAKLSELMSDPELYARDQVRFRQAADALTGRQAQLAAAEAEWLALEERAEGG</sequence>
<dbReference type="Pfam" id="PF16326">
    <property type="entry name" value="ABC_tran_CTD"/>
    <property type="match status" value="1"/>
</dbReference>
<evidence type="ECO:0000259" key="4">
    <source>
        <dbReference type="PROSITE" id="PS50893"/>
    </source>
</evidence>
<organism evidence="5">
    <name type="scientific">Boseongicola sp. SB0664_bin_43</name>
    <dbReference type="NCBI Taxonomy" id="2604844"/>
    <lineage>
        <taxon>Bacteria</taxon>
        <taxon>Pseudomonadati</taxon>
        <taxon>Pseudomonadota</taxon>
        <taxon>Alphaproteobacteria</taxon>
        <taxon>Rhodobacterales</taxon>
        <taxon>Paracoccaceae</taxon>
        <taxon>Boseongicola</taxon>
    </lineage>
</organism>
<evidence type="ECO:0000313" key="5">
    <source>
        <dbReference type="EMBL" id="MXY32920.1"/>
    </source>
</evidence>
<dbReference type="EMBL" id="VXRY01000089">
    <property type="protein sequence ID" value="MXY32920.1"/>
    <property type="molecule type" value="Genomic_DNA"/>
</dbReference>
<keyword evidence="1" id="KW-0547">Nucleotide-binding</keyword>
<dbReference type="Gene3D" id="3.40.50.300">
    <property type="entry name" value="P-loop containing nucleotide triphosphate hydrolases"/>
    <property type="match status" value="1"/>
</dbReference>
<dbReference type="InterPro" id="IPR003593">
    <property type="entry name" value="AAA+_ATPase"/>
</dbReference>
<feature type="domain" description="ABC transporter" evidence="4">
    <location>
        <begin position="2"/>
        <end position="225"/>
    </location>
</feature>
<dbReference type="SUPFAM" id="SSF52540">
    <property type="entry name" value="P-loop containing nucleoside triphosphate hydrolases"/>
    <property type="match status" value="1"/>
</dbReference>
<name>A0A6B0XZP0_9RHOB</name>
<dbReference type="AlphaFoldDB" id="A0A6B0XZP0"/>
<protein>
    <submittedName>
        <fullName evidence="5">ATP-binding cassette domain-containing protein</fullName>
    </submittedName>
</protein>
<dbReference type="CDD" id="cd03221">
    <property type="entry name" value="ABCF_EF-3"/>
    <property type="match status" value="1"/>
</dbReference>
<dbReference type="Gene3D" id="1.10.287.380">
    <property type="entry name" value="Valyl-tRNA synthetase, C-terminal domain"/>
    <property type="match status" value="1"/>
</dbReference>
<evidence type="ECO:0000256" key="3">
    <source>
        <dbReference type="SAM" id="MobiDB-lite"/>
    </source>
</evidence>
<dbReference type="InterPro" id="IPR017871">
    <property type="entry name" value="ABC_transporter-like_CS"/>
</dbReference>
<gene>
    <name evidence="5" type="ORF">F4Y60_02285</name>
</gene>
<dbReference type="InterPro" id="IPR032524">
    <property type="entry name" value="ABC_tran_C"/>
</dbReference>